<dbReference type="AlphaFoldDB" id="A0A2I7KB57"/>
<name>A0A2I7KB57_9RHOB</name>
<evidence type="ECO:0000256" key="3">
    <source>
        <dbReference type="ARBA" id="ARBA00022679"/>
    </source>
</evidence>
<accession>A0A2I7KB57</accession>
<feature type="domain" description="Fucosyltransferase C-terminal" evidence="4">
    <location>
        <begin position="153"/>
        <end position="229"/>
    </location>
</feature>
<dbReference type="GO" id="GO:0016020">
    <property type="term" value="C:membrane"/>
    <property type="evidence" value="ECO:0007669"/>
    <property type="project" value="InterPro"/>
</dbReference>
<dbReference type="PANTHER" id="PTHR11929">
    <property type="entry name" value="ALPHA- 1,3 -FUCOSYLTRANSFERASE"/>
    <property type="match status" value="1"/>
</dbReference>
<evidence type="ECO:0000313" key="6">
    <source>
        <dbReference type="Proteomes" id="UP000236447"/>
    </source>
</evidence>
<evidence type="ECO:0000256" key="1">
    <source>
        <dbReference type="ARBA" id="ARBA00008919"/>
    </source>
</evidence>
<evidence type="ECO:0000313" key="5">
    <source>
        <dbReference type="EMBL" id="AUQ99815.1"/>
    </source>
</evidence>
<dbReference type="RefSeq" id="WP_102883809.1">
    <property type="nucleotide sequence ID" value="NZ_CP010725.1"/>
</dbReference>
<evidence type="ECO:0000256" key="2">
    <source>
        <dbReference type="ARBA" id="ARBA00022676"/>
    </source>
</evidence>
<protein>
    <submittedName>
        <fullName evidence="5">Glycosyltransferase family 10 (Fucosyltransferase)</fullName>
    </submittedName>
</protein>
<dbReference type="Gene3D" id="3.40.50.11660">
    <property type="entry name" value="Glycosyl transferase family 10, C-terminal domain"/>
    <property type="match status" value="1"/>
</dbReference>
<dbReference type="GO" id="GO:0046920">
    <property type="term" value="F:alpha-(1-&gt;3)-fucosyltransferase activity"/>
    <property type="evidence" value="ECO:0007669"/>
    <property type="project" value="TreeGrafter"/>
</dbReference>
<proteinExistence type="inferred from homology"/>
<comment type="similarity">
    <text evidence="1">Belongs to the glycosyltransferase 10 family.</text>
</comment>
<reference evidence="5 6" key="2">
    <citation type="journal article" date="2017" name="Genome Biol. Evol.">
        <title>Trajectories and Drivers of Genome Evolution in Surface-Associated Marine Phaeobacter.</title>
        <authorList>
            <person name="Freese H.M."/>
            <person name="Sikorski J."/>
            <person name="Bunk B."/>
            <person name="Scheuner C."/>
            <person name="Meier-Kolthoff J.P."/>
            <person name="Sproer C."/>
            <person name="Gram L."/>
            <person name="Overmann J."/>
        </authorList>
    </citation>
    <scope>NUCLEOTIDE SEQUENCE [LARGE SCALE GENOMIC DNA]</scope>
    <source>
        <strain evidence="5 6">P88</strain>
    </source>
</reference>
<evidence type="ECO:0000259" key="4">
    <source>
        <dbReference type="Pfam" id="PF00852"/>
    </source>
</evidence>
<dbReference type="EMBL" id="CP010725">
    <property type="protein sequence ID" value="AUQ99815.1"/>
    <property type="molecule type" value="Genomic_DNA"/>
</dbReference>
<organism evidence="5 6">
    <name type="scientific">Phaeobacter inhibens</name>
    <dbReference type="NCBI Taxonomy" id="221822"/>
    <lineage>
        <taxon>Bacteria</taxon>
        <taxon>Pseudomonadati</taxon>
        <taxon>Pseudomonadota</taxon>
        <taxon>Alphaproteobacteria</taxon>
        <taxon>Rhodobacterales</taxon>
        <taxon>Roseobacteraceae</taxon>
        <taxon>Phaeobacter</taxon>
    </lineage>
</organism>
<gene>
    <name evidence="5" type="ORF">PhaeoP88_02460</name>
</gene>
<dbReference type="SUPFAM" id="SSF53756">
    <property type="entry name" value="UDP-Glycosyltransferase/glycogen phosphorylase"/>
    <property type="match status" value="1"/>
</dbReference>
<keyword evidence="2 5" id="KW-0328">Glycosyltransferase</keyword>
<dbReference type="InterPro" id="IPR038577">
    <property type="entry name" value="GT10-like_C_sf"/>
</dbReference>
<keyword evidence="3 5" id="KW-0808">Transferase</keyword>
<reference evidence="5 6" key="1">
    <citation type="journal article" date="2017" name="Front. Microbiol.">
        <title>Phaeobacter piscinae sp. nov., a species of the Roseobacter group and potential aquaculture probiont.</title>
        <authorList>
            <person name="Sonnenschein E.C."/>
            <person name="Phippen C.B.W."/>
            <person name="Nielsen K.F."/>
            <person name="Mateiu R.V."/>
            <person name="Melchiorsen J."/>
            <person name="Gram L."/>
            <person name="Overmann J."/>
            <person name="Freese H.M."/>
        </authorList>
    </citation>
    <scope>NUCLEOTIDE SEQUENCE [LARGE SCALE GENOMIC DNA]</scope>
    <source>
        <strain evidence="5 6">P88</strain>
    </source>
</reference>
<dbReference type="InterPro" id="IPR001503">
    <property type="entry name" value="Glyco_trans_10"/>
</dbReference>
<dbReference type="PANTHER" id="PTHR11929:SF194">
    <property type="entry name" value="ALPHA-(1,3)-FUCOSYLTRANSFERASE 10"/>
    <property type="match status" value="1"/>
</dbReference>
<dbReference type="Pfam" id="PF00852">
    <property type="entry name" value="Glyco_transf_10"/>
    <property type="match status" value="1"/>
</dbReference>
<sequence>MNVTREPAVAVVPYGVRLNRDFANRKLASLHWPLGCPADLISGCVADLTARDHLIVWAKTAMHFQPRWPCAARISMMVMEPKIMSALHHRLLPWTGRRFYRVFSYDDDLLGRIGNGVFLPFGTTWVPEWRDLTVEKCADLSLIASAKRDHPGHRLRHEIAEHLNTSQREVDILGRGYQPFDAKSDGLAPYRYSVVIENVRERNYFSEKLIDAILCETVPIYWGCPNISDFFDPAGMMVCTSAEELRASIAMISHGDYATRLPALRAIKPAAARYGEIERRAAEALLASL</sequence>
<dbReference type="Proteomes" id="UP000236447">
    <property type="component" value="Chromosome"/>
</dbReference>
<dbReference type="InterPro" id="IPR055270">
    <property type="entry name" value="Glyco_tran_10_C"/>
</dbReference>